<dbReference type="SUPFAM" id="SSF51905">
    <property type="entry name" value="FAD/NAD(P)-binding domain"/>
    <property type="match status" value="1"/>
</dbReference>
<dbReference type="PRINTS" id="PR00420">
    <property type="entry name" value="RNGMNOXGNASE"/>
</dbReference>
<dbReference type="Gene3D" id="3.50.50.60">
    <property type="entry name" value="FAD/NAD(P)-binding domain"/>
    <property type="match status" value="1"/>
</dbReference>
<dbReference type="Proteomes" id="UP001629113">
    <property type="component" value="Unassembled WGS sequence"/>
</dbReference>
<keyword evidence="5" id="KW-0503">Monooxygenase</keyword>
<evidence type="ECO:0000259" key="7">
    <source>
        <dbReference type="Pfam" id="PF01494"/>
    </source>
</evidence>
<protein>
    <recommendedName>
        <fullName evidence="7">FAD-binding domain-containing protein</fullName>
    </recommendedName>
</protein>
<comment type="similarity">
    <text evidence="1">Belongs to the paxM FAD-dependent monooxygenase family.</text>
</comment>
<evidence type="ECO:0000313" key="8">
    <source>
        <dbReference type="EMBL" id="KAL3419179.1"/>
    </source>
</evidence>
<keyword evidence="6" id="KW-0472">Membrane</keyword>
<organism evidence="8 9">
    <name type="scientific">Phlyctema vagabunda</name>
    <dbReference type="NCBI Taxonomy" id="108571"/>
    <lineage>
        <taxon>Eukaryota</taxon>
        <taxon>Fungi</taxon>
        <taxon>Dikarya</taxon>
        <taxon>Ascomycota</taxon>
        <taxon>Pezizomycotina</taxon>
        <taxon>Leotiomycetes</taxon>
        <taxon>Helotiales</taxon>
        <taxon>Dermateaceae</taxon>
        <taxon>Phlyctema</taxon>
    </lineage>
</organism>
<feature type="domain" description="FAD-binding" evidence="7">
    <location>
        <begin position="11"/>
        <end position="345"/>
    </location>
</feature>
<evidence type="ECO:0000256" key="1">
    <source>
        <dbReference type="ARBA" id="ARBA00007992"/>
    </source>
</evidence>
<dbReference type="PANTHER" id="PTHR13789:SF314">
    <property type="entry name" value="FAD-BINDING DOMAIN-CONTAINING PROTEIN"/>
    <property type="match status" value="1"/>
</dbReference>
<evidence type="ECO:0000256" key="2">
    <source>
        <dbReference type="ARBA" id="ARBA00022630"/>
    </source>
</evidence>
<dbReference type="InterPro" id="IPR002938">
    <property type="entry name" value="FAD-bd"/>
</dbReference>
<gene>
    <name evidence="8" type="ORF">PVAG01_09401</name>
</gene>
<dbReference type="SUPFAM" id="SSF54373">
    <property type="entry name" value="FAD-linked reductases, C-terminal domain"/>
    <property type="match status" value="1"/>
</dbReference>
<name>A0ABR4P7A1_9HELO</name>
<proteinExistence type="inferred from homology"/>
<keyword evidence="6" id="KW-1133">Transmembrane helix</keyword>
<comment type="caution">
    <text evidence="8">The sequence shown here is derived from an EMBL/GenBank/DDBJ whole genome shotgun (WGS) entry which is preliminary data.</text>
</comment>
<evidence type="ECO:0000256" key="4">
    <source>
        <dbReference type="ARBA" id="ARBA00023002"/>
    </source>
</evidence>
<feature type="transmembrane region" description="Helical" evidence="6">
    <location>
        <begin position="12"/>
        <end position="32"/>
    </location>
</feature>
<evidence type="ECO:0000256" key="6">
    <source>
        <dbReference type="SAM" id="Phobius"/>
    </source>
</evidence>
<dbReference type="PANTHER" id="PTHR13789">
    <property type="entry name" value="MONOOXYGENASE"/>
    <property type="match status" value="1"/>
</dbReference>
<reference evidence="8 9" key="1">
    <citation type="submission" date="2024-06" db="EMBL/GenBank/DDBJ databases">
        <title>Complete genome of Phlyctema vagabunda strain 19-DSS-EL-015.</title>
        <authorList>
            <person name="Fiorenzani C."/>
        </authorList>
    </citation>
    <scope>NUCLEOTIDE SEQUENCE [LARGE SCALE GENOMIC DNA]</scope>
    <source>
        <strain evidence="8 9">19-DSS-EL-015</strain>
    </source>
</reference>
<keyword evidence="6" id="KW-0812">Transmembrane</keyword>
<keyword evidence="9" id="KW-1185">Reference proteome</keyword>
<evidence type="ECO:0000256" key="3">
    <source>
        <dbReference type="ARBA" id="ARBA00022827"/>
    </source>
</evidence>
<dbReference type="Pfam" id="PF01494">
    <property type="entry name" value="FAD_binding_3"/>
    <property type="match status" value="1"/>
</dbReference>
<keyword evidence="3" id="KW-0274">FAD</keyword>
<sequence length="369" mass="40566">MAIKPASTEFRILIVGGGIAGLAAVLIPAIALRGHDRRILILEQSQLNQEIGATISLQPNASKFVESEWALEAELKKKGSMVDEAFRICSVDGVEHKRVHLEAKSEYGGKRMLYHRQDLHEVMKAAATSRLRTGLPVEIRVKSRVVSCNCDMGSVVLESGEIVQGFDLIIAADGIRSKLRKWVLGKEANPVPTGQAAYRMMIQASIVETDEDIRKFLNPREAVTTMVMGHQNRLIMGPARNGDLYSIVAMVPDASNGANETSWTTEGKLEHLLEAFHEYPDWCKRLFRHAPELGLWQLRDLDPLETWTAGRVILIGDAAHAMLPTQGQGASQAIEDAEAIGAFFADIVGKPSKSEVSSRLKANSYLYGL</sequence>
<evidence type="ECO:0000313" key="9">
    <source>
        <dbReference type="Proteomes" id="UP001629113"/>
    </source>
</evidence>
<evidence type="ECO:0000256" key="5">
    <source>
        <dbReference type="ARBA" id="ARBA00023033"/>
    </source>
</evidence>
<dbReference type="EMBL" id="JBFCZG010000008">
    <property type="protein sequence ID" value="KAL3419179.1"/>
    <property type="molecule type" value="Genomic_DNA"/>
</dbReference>
<dbReference type="InterPro" id="IPR050493">
    <property type="entry name" value="FAD-dep_Monooxygenase_BioMet"/>
</dbReference>
<accession>A0ABR4P7A1</accession>
<keyword evidence="4" id="KW-0560">Oxidoreductase</keyword>
<dbReference type="InterPro" id="IPR036188">
    <property type="entry name" value="FAD/NAD-bd_sf"/>
</dbReference>
<keyword evidence="2" id="KW-0285">Flavoprotein</keyword>